<evidence type="ECO:0000313" key="2">
    <source>
        <dbReference type="Proteomes" id="UP001165960"/>
    </source>
</evidence>
<reference evidence="1" key="1">
    <citation type="submission" date="2022-04" db="EMBL/GenBank/DDBJ databases">
        <title>Genome of the entomopathogenic fungus Entomophthora muscae.</title>
        <authorList>
            <person name="Elya C."/>
            <person name="Lovett B.R."/>
            <person name="Lee E."/>
            <person name="Macias A.M."/>
            <person name="Hajek A.E."/>
            <person name="De Bivort B.L."/>
            <person name="Kasson M.T."/>
            <person name="De Fine Licht H.H."/>
            <person name="Stajich J.E."/>
        </authorList>
    </citation>
    <scope>NUCLEOTIDE SEQUENCE</scope>
    <source>
        <strain evidence="1">Berkeley</strain>
    </source>
</reference>
<dbReference type="EMBL" id="QTSX02005044">
    <property type="protein sequence ID" value="KAJ9061757.1"/>
    <property type="molecule type" value="Genomic_DNA"/>
</dbReference>
<keyword evidence="2" id="KW-1185">Reference proteome</keyword>
<name>A0ACC2SHW6_9FUNG</name>
<gene>
    <name evidence="1" type="ORF">DSO57_1017507</name>
</gene>
<organism evidence="1 2">
    <name type="scientific">Entomophthora muscae</name>
    <dbReference type="NCBI Taxonomy" id="34485"/>
    <lineage>
        <taxon>Eukaryota</taxon>
        <taxon>Fungi</taxon>
        <taxon>Fungi incertae sedis</taxon>
        <taxon>Zoopagomycota</taxon>
        <taxon>Entomophthoromycotina</taxon>
        <taxon>Entomophthoromycetes</taxon>
        <taxon>Entomophthorales</taxon>
        <taxon>Entomophthoraceae</taxon>
        <taxon>Entomophthora</taxon>
    </lineage>
</organism>
<evidence type="ECO:0000313" key="1">
    <source>
        <dbReference type="EMBL" id="KAJ9061757.1"/>
    </source>
</evidence>
<comment type="caution">
    <text evidence="1">The sequence shown here is derived from an EMBL/GenBank/DDBJ whole genome shotgun (WGS) entry which is preliminary data.</text>
</comment>
<protein>
    <submittedName>
        <fullName evidence="1">Uncharacterized protein</fullName>
    </submittedName>
</protein>
<accession>A0ACC2SHW6</accession>
<dbReference type="Proteomes" id="UP001165960">
    <property type="component" value="Unassembled WGS sequence"/>
</dbReference>
<proteinExistence type="predicted"/>
<sequence>MLPYMHFNPKNYTFPTLKVLCNFGAILEFISGLLIFSLAFPVDYFEVAQNGLILWSLAMFFASFIGLCGTVAEIVFLVSCYFVFLATELVLFLCLIGFWFALMFSHGSSESEANVNLGIVLIPVLLGWFIKLFFTKVTDAYLVLVSEKHPTSLEDAKLLTKSDCQASLMPEKSLVNYTRDDA</sequence>